<sequence>MNEKRFFNRIKLNQDILAKIAKIDQLQGLWQGSLRLSPQILGRLKSWVIITSTGASTRIEGATMTDEEIARFLRGLSSKRPKNRDEQEVAGYADLIGRIFDNWKTIKLSENWILQFHGILLSFSGKDQAHKGKYKNSPNKVVMTNKQGQQVVLFDPTPPYLVRPEMQAAIDWTNEQLANREIHPLLVIANFIFEFLAIHPFSDGNGRISRALTNLLLLQAGYEYVPYVSLDEIIEQTKADYYLALRATQKQHKTDQEDITPWVSYLLGAMVKQAERARQLMENDKPEKLLSEKQVAVFRLFDGEKELGVAEIVELLNGAMARDTIKQALSRLVKLRLLERIGQARSTRYKKVL</sequence>
<feature type="domain" description="Fido" evidence="3">
    <location>
        <begin position="108"/>
        <end position="268"/>
    </location>
</feature>
<feature type="active site" evidence="1">
    <location>
        <position position="199"/>
    </location>
</feature>
<dbReference type="InterPro" id="IPR003812">
    <property type="entry name" value="Fido"/>
</dbReference>
<gene>
    <name evidence="4" type="ORF">A2482_01520</name>
</gene>
<evidence type="ECO:0000313" key="5">
    <source>
        <dbReference type="Proteomes" id="UP000178656"/>
    </source>
</evidence>
<name>A0A1F5T8K0_9BACT</name>
<dbReference type="PANTHER" id="PTHR13504">
    <property type="entry name" value="FIDO DOMAIN-CONTAINING PROTEIN DDB_G0283145"/>
    <property type="match status" value="1"/>
</dbReference>
<dbReference type="Proteomes" id="UP000178656">
    <property type="component" value="Unassembled WGS sequence"/>
</dbReference>
<evidence type="ECO:0000313" key="4">
    <source>
        <dbReference type="EMBL" id="OGF34751.1"/>
    </source>
</evidence>
<organism evidence="4 5">
    <name type="scientific">Candidatus Falkowbacteria bacterium RIFOXYC2_FULL_48_21</name>
    <dbReference type="NCBI Taxonomy" id="1798005"/>
    <lineage>
        <taxon>Bacteria</taxon>
        <taxon>Candidatus Falkowiibacteriota</taxon>
    </lineage>
</organism>
<evidence type="ECO:0000256" key="2">
    <source>
        <dbReference type="PIRSR" id="PIRSR640198-2"/>
    </source>
</evidence>
<dbReference type="InterPro" id="IPR036388">
    <property type="entry name" value="WH-like_DNA-bd_sf"/>
</dbReference>
<keyword evidence="2" id="KW-0067">ATP-binding</keyword>
<dbReference type="InterPro" id="IPR040198">
    <property type="entry name" value="Fido_containing"/>
</dbReference>
<comment type="caution">
    <text evidence="4">The sequence shown here is derived from an EMBL/GenBank/DDBJ whole genome shotgun (WGS) entry which is preliminary data.</text>
</comment>
<accession>A0A1F5T8K0</accession>
<protein>
    <recommendedName>
        <fullName evidence="3">Fido domain-containing protein</fullName>
    </recommendedName>
</protein>
<dbReference type="InterPro" id="IPR036597">
    <property type="entry name" value="Fido-like_dom_sf"/>
</dbReference>
<evidence type="ECO:0000256" key="1">
    <source>
        <dbReference type="PIRSR" id="PIRSR640198-1"/>
    </source>
</evidence>
<dbReference type="PROSITE" id="PS51459">
    <property type="entry name" value="FIDO"/>
    <property type="match status" value="1"/>
</dbReference>
<dbReference type="Gene3D" id="1.10.10.10">
    <property type="entry name" value="Winged helix-like DNA-binding domain superfamily/Winged helix DNA-binding domain"/>
    <property type="match status" value="1"/>
</dbReference>
<dbReference type="GO" id="GO:0005524">
    <property type="term" value="F:ATP binding"/>
    <property type="evidence" value="ECO:0007669"/>
    <property type="project" value="UniProtKB-KW"/>
</dbReference>
<reference evidence="4 5" key="1">
    <citation type="journal article" date="2016" name="Nat. Commun.">
        <title>Thousands of microbial genomes shed light on interconnected biogeochemical processes in an aquifer system.</title>
        <authorList>
            <person name="Anantharaman K."/>
            <person name="Brown C.T."/>
            <person name="Hug L.A."/>
            <person name="Sharon I."/>
            <person name="Castelle C.J."/>
            <person name="Probst A.J."/>
            <person name="Thomas B.C."/>
            <person name="Singh A."/>
            <person name="Wilkins M.J."/>
            <person name="Karaoz U."/>
            <person name="Brodie E.L."/>
            <person name="Williams K.H."/>
            <person name="Hubbard S.S."/>
            <person name="Banfield J.F."/>
        </authorList>
    </citation>
    <scope>NUCLEOTIDE SEQUENCE [LARGE SCALE GENOMIC DNA]</scope>
</reference>
<dbReference type="SUPFAM" id="SSF140931">
    <property type="entry name" value="Fic-like"/>
    <property type="match status" value="1"/>
</dbReference>
<evidence type="ECO:0000259" key="3">
    <source>
        <dbReference type="PROSITE" id="PS51459"/>
    </source>
</evidence>
<dbReference type="EMBL" id="MFGM01000068">
    <property type="protein sequence ID" value="OGF34751.1"/>
    <property type="molecule type" value="Genomic_DNA"/>
</dbReference>
<keyword evidence="2" id="KW-0547">Nucleotide-binding</keyword>
<proteinExistence type="predicted"/>
<dbReference type="AlphaFoldDB" id="A0A1F5T8K0"/>
<dbReference type="Gene3D" id="1.10.3290.10">
    <property type="entry name" value="Fido-like domain"/>
    <property type="match status" value="1"/>
</dbReference>
<feature type="binding site" evidence="2">
    <location>
        <begin position="241"/>
        <end position="242"/>
    </location>
    <ligand>
        <name>ATP</name>
        <dbReference type="ChEBI" id="CHEBI:30616"/>
    </ligand>
</feature>
<dbReference type="PANTHER" id="PTHR13504:SF38">
    <property type="entry name" value="FIDO DOMAIN-CONTAINING PROTEIN"/>
    <property type="match status" value="1"/>
</dbReference>
<feature type="binding site" evidence="2">
    <location>
        <begin position="203"/>
        <end position="210"/>
    </location>
    <ligand>
        <name>ATP</name>
        <dbReference type="ChEBI" id="CHEBI:30616"/>
    </ligand>
</feature>
<dbReference type="Pfam" id="PF02661">
    <property type="entry name" value="Fic"/>
    <property type="match status" value="1"/>
</dbReference>